<dbReference type="InterPro" id="IPR007822">
    <property type="entry name" value="LANC-like"/>
</dbReference>
<dbReference type="RefSeq" id="WP_191701777.1">
    <property type="nucleotide sequence ID" value="NZ_JACSPZ010000014.1"/>
</dbReference>
<dbReference type="InterPro" id="IPR025410">
    <property type="entry name" value="Lant_dehyd"/>
</dbReference>
<evidence type="ECO:0000259" key="1">
    <source>
        <dbReference type="Pfam" id="PF13575"/>
    </source>
</evidence>
<sequence length="1012" mass="117540">MLDNLYLSLNIKERYSILKTNKELLNDLNTKALDSWRSEMSILTDSAFAEMISINNYNLNVFSHVVDKDVSAANKKLYQLYAEKSEWYQKFVQMVNEVNADKSIHFKKDILFLLRPYTYYVEKSIDELLSTPLIKRIVGKEIKKCFVEHFAITAIEIAQKPIVLELNIDREKGELSGESKEDRFKSFIDSFSSNSKLLSFYNKYIVLTRLLTDISLNYIKNAETLLKRIEENKDLLSSKFGITDFVLEKVKMGQGDTHGRGNTVTELVFKDSTKIIYKPKNVKIHKVYKEFVDIFNKKENILEMQVTEALHLNDYTFEEFIEYKGCNNNNEVKDYYRRFGQLMGILYFLNGTDMHMENLISRGNQPIVVDLETLFQQPIPFDSRDYPIMKDVRKILFGNVTSTMLLPVKHGSGREDDFGVDLSALDGKASKLPRKVLQPVNLGTDEMKYDFKEVSSTDSNNIPFLKDPTDKVYYKDFIDEILIGFKNIALEVMRNKDEFLNGLWLKTLQEDILVRTIFRDTSQYGNILEHSNHPDLLMDMLDRDKVLENMWSFGLSNKKVIYYEIEDMRINDIPIFFSNIKENNLLSSNLYPIEGERDYNSLTLVTDKINNIDNDVLDKQLSVIKVALGLYPKTLPTKTAPLISDVQYEYDFIEEAKKIADFLIENITIEDDKYVYWMSVVHGLDVEWEVGYLDNDFYDGIAGVYLFFESLYLETKIKKYKEYAKKIVNSLKMNFNKNTVGLSSGYVGLIHATAYIKNRRVIREISEDLQTQFSYLENDHDDIPMDYLNGTPSLINSLLKIYQRDDDMDVLLQATKYAEKYMSLPVAEEMKSDLGFGHGYLSIALVFYRLWNITDNVRYCKSAEQYYSYFESSYEAEKESLESNLSWCRGLLGVLIGQLEIYQITKDEKHLKIINELEEIIFKMNELNDDGLCHGNIAYSEFFVKKYEYFDSPTDFAHAKNIVQNVLNSAKEGFKLRKTDGFQSLGLFTGLSGIGYQLLRVNNPKKINSILD</sequence>
<dbReference type="EMBL" id="JACSPZ010000014">
    <property type="protein sequence ID" value="MBD8038714.1"/>
    <property type="molecule type" value="Genomic_DNA"/>
</dbReference>
<dbReference type="Proteomes" id="UP000619101">
    <property type="component" value="Unassembled WGS sequence"/>
</dbReference>
<gene>
    <name evidence="2" type="primary">lanM</name>
    <name evidence="2" type="ORF">H9635_18375</name>
</gene>
<dbReference type="PIRSF" id="PIRSF037228">
    <property type="entry name" value="Lant_mod_RumM"/>
    <property type="match status" value="1"/>
</dbReference>
<reference evidence="2 3" key="1">
    <citation type="submission" date="2020-08" db="EMBL/GenBank/DDBJ databases">
        <title>A Genomic Blueprint of the Chicken Gut Microbiome.</title>
        <authorList>
            <person name="Gilroy R."/>
            <person name="Ravi A."/>
            <person name="Getino M."/>
            <person name="Pursley I."/>
            <person name="Horton D.L."/>
            <person name="Alikhan N.-F."/>
            <person name="Baker D."/>
            <person name="Gharbi K."/>
            <person name="Hall N."/>
            <person name="Watson M."/>
            <person name="Adriaenssens E.M."/>
            <person name="Foster-Nyarko E."/>
            <person name="Jarju S."/>
            <person name="Secka A."/>
            <person name="Antonio M."/>
            <person name="Oren A."/>
            <person name="Chaudhuri R."/>
            <person name="La Ragione R.M."/>
            <person name="Hildebrand F."/>
            <person name="Pallen M.J."/>
        </authorList>
    </citation>
    <scope>NUCLEOTIDE SEQUENCE [LARGE SCALE GENOMIC DNA]</scope>
    <source>
        <strain evidence="2 3">A46</strain>
    </source>
</reference>
<dbReference type="PANTHER" id="PTHR12736:SF7">
    <property type="entry name" value="LANC-LIKE PROTEIN 3"/>
    <property type="match status" value="1"/>
</dbReference>
<feature type="domain" description="Lantibiotic biosynthesis protein dehydration" evidence="1">
    <location>
        <begin position="204"/>
        <end position="578"/>
    </location>
</feature>
<evidence type="ECO:0000313" key="2">
    <source>
        <dbReference type="EMBL" id="MBD8038714.1"/>
    </source>
</evidence>
<accession>A0ABR8Y3D2</accession>
<dbReference type="InterPro" id="IPR017146">
    <property type="entry name" value="Lanti_2_LanM"/>
</dbReference>
<dbReference type="SMART" id="SM01260">
    <property type="entry name" value="LANC_like"/>
    <property type="match status" value="1"/>
</dbReference>
<dbReference type="Pfam" id="PF13575">
    <property type="entry name" value="DUF4135"/>
    <property type="match status" value="1"/>
</dbReference>
<name>A0ABR8Y3D2_9BACL</name>
<protein>
    <submittedName>
        <fullName evidence="2">Type 2 lantipeptide synthetase LanM</fullName>
    </submittedName>
</protein>
<proteinExistence type="predicted"/>
<dbReference type="PRINTS" id="PR01950">
    <property type="entry name" value="LANCSUPER"/>
</dbReference>
<dbReference type="PANTHER" id="PTHR12736">
    <property type="entry name" value="LANC-LIKE PROTEIN"/>
    <property type="match status" value="1"/>
</dbReference>
<dbReference type="InterPro" id="IPR012341">
    <property type="entry name" value="6hp_glycosidase-like_sf"/>
</dbReference>
<dbReference type="NCBIfam" id="TIGR03897">
    <property type="entry name" value="lanti_2_LanM"/>
    <property type="match status" value="1"/>
</dbReference>
<evidence type="ECO:0000313" key="3">
    <source>
        <dbReference type="Proteomes" id="UP000619101"/>
    </source>
</evidence>
<organism evidence="2 3">
    <name type="scientific">Solibacillus faecavium</name>
    <dbReference type="NCBI Taxonomy" id="2762221"/>
    <lineage>
        <taxon>Bacteria</taxon>
        <taxon>Bacillati</taxon>
        <taxon>Bacillota</taxon>
        <taxon>Bacilli</taxon>
        <taxon>Bacillales</taxon>
        <taxon>Caryophanaceae</taxon>
        <taxon>Solibacillus</taxon>
    </lineage>
</organism>
<dbReference type="CDD" id="cd04792">
    <property type="entry name" value="LanM-like"/>
    <property type="match status" value="1"/>
</dbReference>
<comment type="caution">
    <text evidence="2">The sequence shown here is derived from an EMBL/GenBank/DDBJ whole genome shotgun (WGS) entry which is preliminary data.</text>
</comment>
<dbReference type="Gene3D" id="1.50.10.10">
    <property type="match status" value="1"/>
</dbReference>
<keyword evidence="3" id="KW-1185">Reference proteome</keyword>
<dbReference type="Pfam" id="PF05147">
    <property type="entry name" value="LANC_like"/>
    <property type="match status" value="1"/>
</dbReference>
<dbReference type="SUPFAM" id="SSF158745">
    <property type="entry name" value="LanC-like"/>
    <property type="match status" value="1"/>
</dbReference>